<dbReference type="EMBL" id="CM000780">
    <property type="protein sequence ID" value="AQK50188.1"/>
    <property type="molecule type" value="Genomic_DNA"/>
</dbReference>
<evidence type="ECO:0000313" key="5">
    <source>
        <dbReference type="EMBL" id="ONM14209.1"/>
    </source>
</evidence>
<organism evidence="5">
    <name type="scientific">Zea mays</name>
    <name type="common">Maize</name>
    <dbReference type="NCBI Taxonomy" id="4577"/>
    <lineage>
        <taxon>Eukaryota</taxon>
        <taxon>Viridiplantae</taxon>
        <taxon>Streptophyta</taxon>
        <taxon>Embryophyta</taxon>
        <taxon>Tracheophyta</taxon>
        <taxon>Spermatophyta</taxon>
        <taxon>Magnoliopsida</taxon>
        <taxon>Liliopsida</taxon>
        <taxon>Poales</taxon>
        <taxon>Poaceae</taxon>
        <taxon>PACMAD clade</taxon>
        <taxon>Panicoideae</taxon>
        <taxon>Andropogonodae</taxon>
        <taxon>Andropogoneae</taxon>
        <taxon>Tripsacinae</taxon>
        <taxon>Zea</taxon>
    </lineage>
</organism>
<protein>
    <submittedName>
        <fullName evidence="5">Uncharacterized protein</fullName>
    </submittedName>
</protein>
<dbReference type="InParanoid" id="A0A1D6KVD0"/>
<reference evidence="5" key="1">
    <citation type="submission" date="2015-12" db="EMBL/GenBank/DDBJ databases">
        <title>Update maize B73 reference genome by single molecule sequencing technologies.</title>
        <authorList>
            <consortium name="Maize Genome Sequencing Project"/>
            <person name="Ware D."/>
        </authorList>
    </citation>
    <scope>NUCLEOTIDE SEQUENCE [LARGE SCALE GENOMIC DNA]</scope>
    <source>
        <tissue evidence="5">Seedling</tissue>
    </source>
</reference>
<feature type="region of interest" description="Disordered" evidence="1">
    <location>
        <begin position="145"/>
        <end position="173"/>
    </location>
</feature>
<evidence type="ECO:0000256" key="1">
    <source>
        <dbReference type="SAM" id="MobiDB-lite"/>
    </source>
</evidence>
<feature type="region of interest" description="Disordered" evidence="1">
    <location>
        <begin position="1"/>
        <end position="30"/>
    </location>
</feature>
<sequence length="212" mass="22244">MPPPPPPVRDAPTAPHRPRESASGHQKVRFRRKRLAVARRPTPRHLAHTPTSIAHRTVSISTSCSSSSVSPTTSHPVVVALTAAPAIEACGDVLLRYPLQPGGSAPHPAPAPAGRAGPVPHQHAALREHHHIRHAHLRRGQRLAALHVPPRPPRRAEKTPSTAASSPAAASTSNHALAYASVATRRSVTLAGTPGGSVRLFSPSVAPPMAGW</sequence>
<feature type="compositionally biased region" description="Low complexity" evidence="1">
    <location>
        <begin position="159"/>
        <end position="173"/>
    </location>
</feature>
<dbReference type="EMBL" id="CM007648">
    <property type="protein sequence ID" value="ONM14206.1"/>
    <property type="molecule type" value="Genomic_DNA"/>
</dbReference>
<name>A0A1D6KVD0_MAIZE</name>
<gene>
    <name evidence="4" type="ORF">ZEAMMB73_Zm00001d002398</name>
    <name evidence="5" type="ORF">ZEAMMB73_Zm00001d002401</name>
    <name evidence="3" type="ORF">ZEAMMB73_Zm00001d032975</name>
    <name evidence="2" type="ORF">ZEAMMB73_Zm00001d049378</name>
</gene>
<evidence type="ECO:0000313" key="2">
    <source>
        <dbReference type="EMBL" id="AQK50188.1"/>
    </source>
</evidence>
<evidence type="ECO:0000313" key="3">
    <source>
        <dbReference type="EMBL" id="ONM06488.1"/>
    </source>
</evidence>
<dbReference type="EMBL" id="CM007647">
    <property type="protein sequence ID" value="ONM06488.1"/>
    <property type="molecule type" value="Genomic_DNA"/>
</dbReference>
<dbReference type="EMBL" id="CM007648">
    <property type="protein sequence ID" value="ONM14209.1"/>
    <property type="molecule type" value="Genomic_DNA"/>
</dbReference>
<evidence type="ECO:0000313" key="4">
    <source>
        <dbReference type="EMBL" id="ONM14206.1"/>
    </source>
</evidence>
<accession>A0A1D6KVD0</accession>
<dbReference type="AlphaFoldDB" id="A0A1D6KVD0"/>
<proteinExistence type="predicted"/>
<dbReference type="ExpressionAtlas" id="A0A1D6KVD0">
    <property type="expression patterns" value="baseline and differential"/>
</dbReference>